<accession>H8I9M5</accession>
<dbReference type="AlphaFoldDB" id="H8I9M5"/>
<evidence type="ECO:0000256" key="1">
    <source>
        <dbReference type="ARBA" id="ARBA00022553"/>
    </source>
</evidence>
<dbReference type="eggNOG" id="arCOG06515">
    <property type="taxonomic scope" value="Archaea"/>
</dbReference>
<dbReference type="SMART" id="SM00091">
    <property type="entry name" value="PAS"/>
    <property type="match status" value="1"/>
</dbReference>
<dbReference type="SMART" id="SM00387">
    <property type="entry name" value="HATPase_c"/>
    <property type="match status" value="1"/>
</dbReference>
<feature type="domain" description="Histidine kinase" evidence="8">
    <location>
        <begin position="218"/>
        <end position="436"/>
    </location>
</feature>
<dbReference type="KEGG" id="mez:Mtc_1316"/>
<dbReference type="Gene3D" id="3.30.450.20">
    <property type="entry name" value="PAS domain"/>
    <property type="match status" value="1"/>
</dbReference>
<keyword evidence="2" id="KW-0808">Transferase</keyword>
<dbReference type="Pfam" id="PF02518">
    <property type="entry name" value="HATPase_c"/>
    <property type="match status" value="1"/>
</dbReference>
<evidence type="ECO:0000256" key="4">
    <source>
        <dbReference type="ARBA" id="ARBA00022777"/>
    </source>
</evidence>
<dbReference type="InterPro" id="IPR003594">
    <property type="entry name" value="HATPase_dom"/>
</dbReference>
<dbReference type="STRING" id="1041930.Mtc_1316"/>
<keyword evidence="6" id="KW-0902">Two-component regulatory system</keyword>
<evidence type="ECO:0000259" key="10">
    <source>
        <dbReference type="PROSITE" id="PS50113"/>
    </source>
</evidence>
<dbReference type="InterPro" id="IPR000014">
    <property type="entry name" value="PAS"/>
</dbReference>
<name>H8I9M5_METCZ</name>
<dbReference type="PROSITE" id="PS50109">
    <property type="entry name" value="HIS_KIN"/>
    <property type="match status" value="1"/>
</dbReference>
<feature type="domain" description="PAC" evidence="10">
    <location>
        <begin position="116"/>
        <end position="168"/>
    </location>
</feature>
<keyword evidence="7" id="KW-0175">Coiled coil</keyword>
<dbReference type="InterPro" id="IPR001610">
    <property type="entry name" value="PAC"/>
</dbReference>
<dbReference type="Proteomes" id="UP000005233">
    <property type="component" value="Chromosome"/>
</dbReference>
<proteinExistence type="predicted"/>
<evidence type="ECO:0000256" key="3">
    <source>
        <dbReference type="ARBA" id="ARBA00022741"/>
    </source>
</evidence>
<organism evidence="11 12">
    <name type="scientific">Methanocella conradii (strain DSM 24694 / JCM 17849 / CGMCC 1.5162 / HZ254)</name>
    <dbReference type="NCBI Taxonomy" id="1041930"/>
    <lineage>
        <taxon>Archaea</taxon>
        <taxon>Methanobacteriati</taxon>
        <taxon>Methanobacteriota</taxon>
        <taxon>Stenosarchaea group</taxon>
        <taxon>Methanomicrobia</taxon>
        <taxon>Methanocellales</taxon>
        <taxon>Methanocellaceae</taxon>
        <taxon>Methanocella</taxon>
    </lineage>
</organism>
<dbReference type="NCBIfam" id="TIGR00229">
    <property type="entry name" value="sensory_box"/>
    <property type="match status" value="1"/>
</dbReference>
<dbReference type="InterPro" id="IPR035965">
    <property type="entry name" value="PAS-like_dom_sf"/>
</dbReference>
<dbReference type="SMART" id="SM00086">
    <property type="entry name" value="PAC"/>
    <property type="match status" value="1"/>
</dbReference>
<keyword evidence="4 11" id="KW-0418">Kinase</keyword>
<dbReference type="Gene3D" id="3.30.565.10">
    <property type="entry name" value="Histidine kinase-like ATPase, C-terminal domain"/>
    <property type="match status" value="1"/>
</dbReference>
<gene>
    <name evidence="11" type="ordered locus">Mtc_1316</name>
</gene>
<dbReference type="PANTHER" id="PTHR43065">
    <property type="entry name" value="SENSOR HISTIDINE KINASE"/>
    <property type="match status" value="1"/>
</dbReference>
<dbReference type="Pfam" id="PF00989">
    <property type="entry name" value="PAS"/>
    <property type="match status" value="1"/>
</dbReference>
<dbReference type="InterPro" id="IPR036890">
    <property type="entry name" value="HATPase_C_sf"/>
</dbReference>
<evidence type="ECO:0000259" key="8">
    <source>
        <dbReference type="PROSITE" id="PS50109"/>
    </source>
</evidence>
<dbReference type="PRINTS" id="PR00344">
    <property type="entry name" value="BCTRLSENSOR"/>
</dbReference>
<dbReference type="CDD" id="cd00130">
    <property type="entry name" value="PAS"/>
    <property type="match status" value="1"/>
</dbReference>
<reference evidence="11 12" key="1">
    <citation type="journal article" date="2012" name="J. Bacteriol.">
        <title>Complete genome sequence of a thermophilic methanogen, Methanocella conradii HZ254, isolated from Chinese rice field soil.</title>
        <authorList>
            <person name="Lu Z."/>
            <person name="Lu Y."/>
        </authorList>
    </citation>
    <scope>NUCLEOTIDE SEQUENCE [LARGE SCALE GENOMIC DNA]</scope>
    <source>
        <strain evidence="12">DSM 24694 / JCM 17849 / CGMCC 1.5162 / HZ254</strain>
    </source>
</reference>
<evidence type="ECO:0000256" key="7">
    <source>
        <dbReference type="SAM" id="Coils"/>
    </source>
</evidence>
<dbReference type="SUPFAM" id="SSF55785">
    <property type="entry name" value="PYP-like sensor domain (PAS domain)"/>
    <property type="match status" value="1"/>
</dbReference>
<dbReference type="InterPro" id="IPR005467">
    <property type="entry name" value="His_kinase_dom"/>
</dbReference>
<dbReference type="PROSITE" id="PS50113">
    <property type="entry name" value="PAC"/>
    <property type="match status" value="1"/>
</dbReference>
<feature type="coiled-coil region" evidence="7">
    <location>
        <begin position="156"/>
        <end position="218"/>
    </location>
</feature>
<keyword evidence="1" id="KW-0597">Phosphoprotein</keyword>
<evidence type="ECO:0000259" key="9">
    <source>
        <dbReference type="PROSITE" id="PS50112"/>
    </source>
</evidence>
<dbReference type="GO" id="GO:0000160">
    <property type="term" value="P:phosphorelay signal transduction system"/>
    <property type="evidence" value="ECO:0007669"/>
    <property type="project" value="UniProtKB-KW"/>
</dbReference>
<sequence>MGTRHDDGVKERPSGLKAILDRFGRMAKAVWHSIGESERSEERQARLAAIVEYSADAMISMAMDGTIATWNHGAEALYGHNAGDAIGKNISLVMPSCRQLEAGRLIEAIKSGKNIRIHDTVHMRKDGSLVDISLTISPIKDRDGKVSGISLVAQDISKLKQAEEALKKSYFEMERQVKERTSQLSTIIEDLNAEIAIRKRAESELEDAKAQAELYIDLMGHDINNMNQAVLGFLEMAIDALQSRGTLGVEDVQLLASSMEAARNSSKLIDNVRKLQMEKAGAFKPAVVEVGSILREVKEAYQHVSGRDIKISYAPEAACKTVANELLKDVFSNIVGNAIKHSTGPLVVNIALSKVTMPDGAYCRVTVEDTGPGIPDERKQKVFERIGKTRMEGKGLGLYLVKTLIDDYHGRIWVEDRVPGDYTKGVRVVVLLPSMG</sequence>
<dbReference type="PROSITE" id="PS50112">
    <property type="entry name" value="PAS"/>
    <property type="match status" value="1"/>
</dbReference>
<evidence type="ECO:0000313" key="11">
    <source>
        <dbReference type="EMBL" id="AFD00070.1"/>
    </source>
</evidence>
<evidence type="ECO:0000313" key="12">
    <source>
        <dbReference type="Proteomes" id="UP000005233"/>
    </source>
</evidence>
<evidence type="ECO:0000256" key="6">
    <source>
        <dbReference type="ARBA" id="ARBA00023012"/>
    </source>
</evidence>
<feature type="domain" description="PAS" evidence="9">
    <location>
        <begin position="43"/>
        <end position="112"/>
    </location>
</feature>
<dbReference type="PANTHER" id="PTHR43065:SF10">
    <property type="entry name" value="PEROXIDE STRESS-ACTIVATED HISTIDINE KINASE MAK3"/>
    <property type="match status" value="1"/>
</dbReference>
<dbReference type="eggNOG" id="arCOG02350">
    <property type="taxonomic scope" value="Archaea"/>
</dbReference>
<keyword evidence="12" id="KW-1185">Reference proteome</keyword>
<dbReference type="SUPFAM" id="SSF55874">
    <property type="entry name" value="ATPase domain of HSP90 chaperone/DNA topoisomerase II/histidine kinase"/>
    <property type="match status" value="1"/>
</dbReference>
<keyword evidence="5" id="KW-0067">ATP-binding</keyword>
<dbReference type="CDD" id="cd00075">
    <property type="entry name" value="HATPase"/>
    <property type="match status" value="1"/>
</dbReference>
<protein>
    <submittedName>
        <fullName evidence="11">PAS sensor signal transduction histidine kinase</fullName>
    </submittedName>
</protein>
<dbReference type="HOGENOM" id="CLU_000445_114_44_2"/>
<dbReference type="GO" id="GO:0005524">
    <property type="term" value="F:ATP binding"/>
    <property type="evidence" value="ECO:0007669"/>
    <property type="project" value="UniProtKB-KW"/>
</dbReference>
<evidence type="ECO:0000256" key="2">
    <source>
        <dbReference type="ARBA" id="ARBA00022679"/>
    </source>
</evidence>
<dbReference type="InterPro" id="IPR000700">
    <property type="entry name" value="PAS-assoc_C"/>
</dbReference>
<dbReference type="EMBL" id="CP003243">
    <property type="protein sequence ID" value="AFD00070.1"/>
    <property type="molecule type" value="Genomic_DNA"/>
</dbReference>
<dbReference type="InterPro" id="IPR004358">
    <property type="entry name" value="Sig_transdc_His_kin-like_C"/>
</dbReference>
<evidence type="ECO:0000256" key="5">
    <source>
        <dbReference type="ARBA" id="ARBA00022840"/>
    </source>
</evidence>
<dbReference type="GO" id="GO:0016301">
    <property type="term" value="F:kinase activity"/>
    <property type="evidence" value="ECO:0007669"/>
    <property type="project" value="UniProtKB-KW"/>
</dbReference>
<dbReference type="InterPro" id="IPR013767">
    <property type="entry name" value="PAS_fold"/>
</dbReference>
<keyword evidence="3" id="KW-0547">Nucleotide-binding</keyword>
<dbReference type="GO" id="GO:0006355">
    <property type="term" value="P:regulation of DNA-templated transcription"/>
    <property type="evidence" value="ECO:0007669"/>
    <property type="project" value="InterPro"/>
</dbReference>